<feature type="transmembrane region" description="Helical" evidence="1">
    <location>
        <begin position="9"/>
        <end position="29"/>
    </location>
</feature>
<feature type="transmembrane region" description="Helical" evidence="1">
    <location>
        <begin position="73"/>
        <end position="92"/>
    </location>
</feature>
<keyword evidence="1" id="KW-1133">Transmembrane helix</keyword>
<dbReference type="EMBL" id="JBHTIH010000004">
    <property type="protein sequence ID" value="MFD0739770.1"/>
    <property type="molecule type" value="Genomic_DNA"/>
</dbReference>
<keyword evidence="3" id="KW-1185">Reference proteome</keyword>
<keyword evidence="1" id="KW-0472">Membrane</keyword>
<gene>
    <name evidence="2" type="ORF">ACFQZQ_10805</name>
</gene>
<organism evidence="2 3">
    <name type="scientific">Lysobacter koreensis</name>
    <dbReference type="NCBI Taxonomy" id="266122"/>
    <lineage>
        <taxon>Bacteria</taxon>
        <taxon>Pseudomonadati</taxon>
        <taxon>Pseudomonadota</taxon>
        <taxon>Gammaproteobacteria</taxon>
        <taxon>Lysobacterales</taxon>
        <taxon>Lysobacteraceae</taxon>
        <taxon>Lysobacter</taxon>
    </lineage>
</organism>
<protein>
    <recommendedName>
        <fullName evidence="4">MFS transporter</fullName>
    </recommendedName>
</protein>
<evidence type="ECO:0000313" key="2">
    <source>
        <dbReference type="EMBL" id="MFD0739770.1"/>
    </source>
</evidence>
<reference evidence="3" key="1">
    <citation type="journal article" date="2019" name="Int. J. Syst. Evol. Microbiol.">
        <title>The Global Catalogue of Microorganisms (GCM) 10K type strain sequencing project: providing services to taxonomists for standard genome sequencing and annotation.</title>
        <authorList>
            <consortium name="The Broad Institute Genomics Platform"/>
            <consortium name="The Broad Institute Genome Sequencing Center for Infectious Disease"/>
            <person name="Wu L."/>
            <person name="Ma J."/>
        </authorList>
    </citation>
    <scope>NUCLEOTIDE SEQUENCE [LARGE SCALE GENOMIC DNA]</scope>
    <source>
        <strain evidence="3">CCUG 55491</strain>
    </source>
</reference>
<evidence type="ECO:0008006" key="4">
    <source>
        <dbReference type="Google" id="ProtNLM"/>
    </source>
</evidence>
<sequence length="93" mass="9704">MTSQSRKLVAYANFLVATGIGAWSLYLISMPLHPLAGDSHGGLLAAFSGMFLAPVALAAFATGQLFLRQSKGAWLMQLIALALVAALMLALAL</sequence>
<evidence type="ECO:0000256" key="1">
    <source>
        <dbReference type="SAM" id="Phobius"/>
    </source>
</evidence>
<feature type="transmembrane region" description="Helical" evidence="1">
    <location>
        <begin position="41"/>
        <end position="61"/>
    </location>
</feature>
<evidence type="ECO:0000313" key="3">
    <source>
        <dbReference type="Proteomes" id="UP001597090"/>
    </source>
</evidence>
<accession>A0ABW2YMX2</accession>
<dbReference type="Proteomes" id="UP001597090">
    <property type="component" value="Unassembled WGS sequence"/>
</dbReference>
<proteinExistence type="predicted"/>
<name>A0ABW2YMX2_9GAMM</name>
<keyword evidence="1" id="KW-0812">Transmembrane</keyword>
<comment type="caution">
    <text evidence="2">The sequence shown here is derived from an EMBL/GenBank/DDBJ whole genome shotgun (WGS) entry which is preliminary data.</text>
</comment>
<dbReference type="RefSeq" id="WP_386812799.1">
    <property type="nucleotide sequence ID" value="NZ_JBHTIH010000004.1"/>
</dbReference>